<feature type="chain" id="PRO_5002492231" evidence="2">
    <location>
        <begin position="25"/>
        <end position="274"/>
    </location>
</feature>
<dbReference type="SUPFAM" id="SSF53850">
    <property type="entry name" value="Periplasmic binding protein-like II"/>
    <property type="match status" value="1"/>
</dbReference>
<name>A0A0F5LHB0_9HYPH</name>
<dbReference type="CDD" id="cd13530">
    <property type="entry name" value="PBP2_peptides_like"/>
    <property type="match status" value="1"/>
</dbReference>
<dbReference type="Gene3D" id="3.40.190.10">
    <property type="entry name" value="Periplasmic binding protein-like II"/>
    <property type="match status" value="2"/>
</dbReference>
<feature type="domain" description="Solute-binding protein family 3/N-terminal" evidence="3">
    <location>
        <begin position="39"/>
        <end position="266"/>
    </location>
</feature>
<organism evidence="4 5">
    <name type="scientific">Devosia soli</name>
    <dbReference type="NCBI Taxonomy" id="361041"/>
    <lineage>
        <taxon>Bacteria</taxon>
        <taxon>Pseudomonadati</taxon>
        <taxon>Pseudomonadota</taxon>
        <taxon>Alphaproteobacteria</taxon>
        <taxon>Hyphomicrobiales</taxon>
        <taxon>Devosiaceae</taxon>
        <taxon>Devosia</taxon>
    </lineage>
</organism>
<evidence type="ECO:0000259" key="3">
    <source>
        <dbReference type="SMART" id="SM00062"/>
    </source>
</evidence>
<dbReference type="Pfam" id="PF00497">
    <property type="entry name" value="SBP_bac_3"/>
    <property type="match status" value="1"/>
</dbReference>
<dbReference type="PANTHER" id="PTHR35936:SF17">
    <property type="entry name" value="ARGININE-BINDING EXTRACELLULAR PROTEIN ARTP"/>
    <property type="match status" value="1"/>
</dbReference>
<evidence type="ECO:0000256" key="1">
    <source>
        <dbReference type="ARBA" id="ARBA00022729"/>
    </source>
</evidence>
<dbReference type="PANTHER" id="PTHR35936">
    <property type="entry name" value="MEMBRANE-BOUND LYTIC MUREIN TRANSGLYCOSYLASE F"/>
    <property type="match status" value="1"/>
</dbReference>
<feature type="signal peptide" evidence="2">
    <location>
        <begin position="1"/>
        <end position="24"/>
    </location>
</feature>
<gene>
    <name evidence="4" type="ORF">VW35_01950</name>
</gene>
<protein>
    <submittedName>
        <fullName evidence="4">Amino acid ABC transporter substrate-binding protein</fullName>
    </submittedName>
</protein>
<dbReference type="PATRIC" id="fig|361041.3.peg.3773"/>
<comment type="caution">
    <text evidence="4">The sequence shown here is derived from an EMBL/GenBank/DDBJ whole genome shotgun (WGS) entry which is preliminary data.</text>
</comment>
<dbReference type="OrthoDB" id="9768183at2"/>
<dbReference type="Proteomes" id="UP000033514">
    <property type="component" value="Unassembled WGS sequence"/>
</dbReference>
<evidence type="ECO:0000256" key="2">
    <source>
        <dbReference type="SAM" id="SignalP"/>
    </source>
</evidence>
<sequence>MAQKHNVIVAALLAAIAMVMPALAQENTPNDPRLFTPGKLTVSTSEPSYPPWVLDNNPESGEGFEAALVYALAEQLGFKREDVVWVDVTFDGAIAPGPKNYDFSIQQISVTPERAKVATFSDVYYQSDKAVIALPDSAVASAKSFADLKQARWGVAVGTTDFDYVTNVLGIDNAAVYDDQAGVFQALQGGQIDATIAALPTALYATAVQVPEAKITALLPKDPKDEGLALLFASGNPIVPWINEGLAAIRDNGTIDELVQKYLVADPNIPVISE</sequence>
<dbReference type="STRING" id="361041.VW35_01950"/>
<evidence type="ECO:0000313" key="5">
    <source>
        <dbReference type="Proteomes" id="UP000033514"/>
    </source>
</evidence>
<keyword evidence="1 2" id="KW-0732">Signal</keyword>
<dbReference type="EMBL" id="LAJG01000005">
    <property type="protein sequence ID" value="KKB80967.1"/>
    <property type="molecule type" value="Genomic_DNA"/>
</dbReference>
<keyword evidence="5" id="KW-1185">Reference proteome</keyword>
<proteinExistence type="predicted"/>
<dbReference type="AlphaFoldDB" id="A0A0F5LHB0"/>
<evidence type="ECO:0000313" key="4">
    <source>
        <dbReference type="EMBL" id="KKB80967.1"/>
    </source>
</evidence>
<dbReference type="RefSeq" id="WP_046141315.1">
    <property type="nucleotide sequence ID" value="NZ_LAJG01000005.1"/>
</dbReference>
<dbReference type="SMART" id="SM00062">
    <property type="entry name" value="PBPb"/>
    <property type="match status" value="1"/>
</dbReference>
<dbReference type="InterPro" id="IPR001638">
    <property type="entry name" value="Solute-binding_3/MltF_N"/>
</dbReference>
<accession>A0A0F5LHB0</accession>
<reference evidence="4 5" key="1">
    <citation type="submission" date="2015-03" db="EMBL/GenBank/DDBJ databases">
        <authorList>
            <person name="Hassan Y.I."/>
            <person name="Lepp D."/>
            <person name="Zhou T."/>
        </authorList>
    </citation>
    <scope>NUCLEOTIDE SEQUENCE [LARGE SCALE GENOMIC DNA]</scope>
    <source>
        <strain evidence="4 5">GH2-10</strain>
    </source>
</reference>